<feature type="domain" description="PilZ" evidence="5">
    <location>
        <begin position="147"/>
        <end position="259"/>
    </location>
</feature>
<organism evidence="7 8">
    <name type="scientific">Chitinimonas prasina</name>
    <dbReference type="NCBI Taxonomy" id="1434937"/>
    <lineage>
        <taxon>Bacteria</taxon>
        <taxon>Pseudomonadati</taxon>
        <taxon>Pseudomonadota</taxon>
        <taxon>Betaproteobacteria</taxon>
        <taxon>Neisseriales</taxon>
        <taxon>Chitinibacteraceae</taxon>
        <taxon>Chitinimonas</taxon>
    </lineage>
</organism>
<comment type="caution">
    <text evidence="7">The sequence shown here is derived from an EMBL/GenBank/DDBJ whole genome shotgun (WGS) entry which is preliminary data.</text>
</comment>
<name>A0ABQ5YBC4_9NEIS</name>
<protein>
    <recommendedName>
        <fullName evidence="4">Flagellar brake protein YcgR</fullName>
    </recommendedName>
    <alternativeName>
        <fullName evidence="4">Cyclic di-GMP binding protein YcgR</fullName>
    </alternativeName>
</protein>
<dbReference type="Gene3D" id="2.30.110.10">
    <property type="entry name" value="Electron Transport, Fmn-binding Protein, Chain A"/>
    <property type="match status" value="1"/>
</dbReference>
<dbReference type="Gene3D" id="2.40.10.220">
    <property type="entry name" value="predicted glycosyltransferase like domains"/>
    <property type="match status" value="1"/>
</dbReference>
<accession>A0ABQ5YBC4</accession>
<evidence type="ECO:0000256" key="2">
    <source>
        <dbReference type="ARBA" id="ARBA00022741"/>
    </source>
</evidence>
<evidence type="ECO:0000313" key="8">
    <source>
        <dbReference type="Proteomes" id="UP001156706"/>
    </source>
</evidence>
<reference evidence="8" key="1">
    <citation type="journal article" date="2019" name="Int. J. Syst. Evol. Microbiol.">
        <title>The Global Catalogue of Microorganisms (GCM) 10K type strain sequencing project: providing services to taxonomists for standard genome sequencing and annotation.</title>
        <authorList>
            <consortium name="The Broad Institute Genomics Platform"/>
            <consortium name="The Broad Institute Genome Sequencing Center for Infectious Disease"/>
            <person name="Wu L."/>
            <person name="Ma J."/>
        </authorList>
    </citation>
    <scope>NUCLEOTIDE SEQUENCE [LARGE SCALE GENOMIC DNA]</scope>
    <source>
        <strain evidence="8">NBRC 110044</strain>
    </source>
</reference>
<dbReference type="HAMAP" id="MF_01457">
    <property type="entry name" value="YcgR"/>
    <property type="match status" value="1"/>
</dbReference>
<keyword evidence="1 4" id="KW-0973">c-di-GMP</keyword>
<keyword evidence="8" id="KW-1185">Reference proteome</keyword>
<evidence type="ECO:0000256" key="3">
    <source>
        <dbReference type="ARBA" id="ARBA00023143"/>
    </source>
</evidence>
<keyword evidence="3 4" id="KW-0975">Bacterial flagellum</keyword>
<evidence type="ECO:0000259" key="6">
    <source>
        <dbReference type="Pfam" id="PF07317"/>
    </source>
</evidence>
<evidence type="ECO:0000259" key="5">
    <source>
        <dbReference type="Pfam" id="PF07238"/>
    </source>
</evidence>
<dbReference type="InterPro" id="IPR009926">
    <property type="entry name" value="T3SS_YcgR_PilZN"/>
</dbReference>
<evidence type="ECO:0000256" key="4">
    <source>
        <dbReference type="HAMAP-Rule" id="MF_01457"/>
    </source>
</evidence>
<dbReference type="InterPro" id="IPR012349">
    <property type="entry name" value="Split_barrel_FMN-bd"/>
</dbReference>
<comment type="similarity">
    <text evidence="4">Belongs to the YcgR family.</text>
</comment>
<dbReference type="InterPro" id="IPR023787">
    <property type="entry name" value="T3SS_YcgR"/>
</dbReference>
<dbReference type="Proteomes" id="UP001156706">
    <property type="component" value="Unassembled WGS sequence"/>
</dbReference>
<comment type="subcellular location">
    <subcellularLocation>
        <location evidence="4">Bacterial flagellum basal body</location>
    </subcellularLocation>
</comment>
<keyword evidence="2 4" id="KW-0547">Nucleotide-binding</keyword>
<evidence type="ECO:0000313" key="7">
    <source>
        <dbReference type="EMBL" id="GLR11722.1"/>
    </source>
</evidence>
<feature type="domain" description="Type III secretion system flagellar brake protein YcgR PilZN" evidence="6">
    <location>
        <begin position="43"/>
        <end position="142"/>
    </location>
</feature>
<dbReference type="Pfam" id="PF07238">
    <property type="entry name" value="PilZ"/>
    <property type="match status" value="1"/>
</dbReference>
<gene>
    <name evidence="4" type="primary">ycgR</name>
    <name evidence="7" type="ORF">GCM10007907_05120</name>
</gene>
<comment type="subunit">
    <text evidence="4">Monomer. Interacts with the flagellar basal bodies.</text>
</comment>
<comment type="function">
    <text evidence="4">Acts as a flagellar brake, regulating swimming and swarming in a bis-(3'-5') cyclic diguanylic acid (c-di-GMP)-dependent manner. Binds 1 c-di-GMP dimer per subunit. Increasing levels of c-di-GMP lead to decreased motility.</text>
</comment>
<dbReference type="Pfam" id="PF07317">
    <property type="entry name" value="PilZN"/>
    <property type="match status" value="1"/>
</dbReference>
<sequence length="273" mass="30717">MCLDAPLLDVYNQTMKTALPPLMTDELPLRIEPAELADADQLRLTTPREIQRLLLQLCEHHELVSLYVDDTDQFGLSMALAIDQGRLILDLPHGHFKDQILAVKQLYCTSALSHVKVQFTARTPRLVEWQGKPALAVTQPTEALRLQRRDFYRLIVPLAQPLSCYVPLGHGEDFEISLADISVGGIGIIGYVPGLRMDAGRQYHGIRIELPDTGTVMADVEMRSSFDITLKNGIHTIRTGAQFIHLSSANQTLIQRYITKVERERIAKSQRLD</sequence>
<dbReference type="RefSeq" id="WP_284194864.1">
    <property type="nucleotide sequence ID" value="NZ_BSOG01000001.1"/>
</dbReference>
<proteinExistence type="inferred from homology"/>
<dbReference type="InterPro" id="IPR009875">
    <property type="entry name" value="PilZ_domain"/>
</dbReference>
<dbReference type="EMBL" id="BSOG01000001">
    <property type="protein sequence ID" value="GLR11722.1"/>
    <property type="molecule type" value="Genomic_DNA"/>
</dbReference>
<evidence type="ECO:0000256" key="1">
    <source>
        <dbReference type="ARBA" id="ARBA00022636"/>
    </source>
</evidence>